<sequence>MAEVIDLDGKKRQHEKDRREKAKKRAVAVAGALTCGLCPHRCAHCGLPIKDQVNLPAELNFPLCGICLEEYQAYKRKENGEKGREAFWHTEQWFATWRTWLEYMRTSDEFRRSPAFLKLIHDNKI</sequence>
<name>A0A0D2JAH7_9BACT</name>
<feature type="region of interest" description="Disordered" evidence="1">
    <location>
        <begin position="1"/>
        <end position="21"/>
    </location>
</feature>
<evidence type="ECO:0000313" key="3">
    <source>
        <dbReference type="Proteomes" id="UP000032233"/>
    </source>
</evidence>
<organism evidence="2 3">
    <name type="scientific">Dethiosulfatarculus sandiegensis</name>
    <dbReference type="NCBI Taxonomy" id="1429043"/>
    <lineage>
        <taxon>Bacteria</taxon>
        <taxon>Pseudomonadati</taxon>
        <taxon>Thermodesulfobacteriota</taxon>
        <taxon>Desulfarculia</taxon>
        <taxon>Desulfarculales</taxon>
        <taxon>Desulfarculaceae</taxon>
        <taxon>Dethiosulfatarculus</taxon>
    </lineage>
</organism>
<keyword evidence="3" id="KW-1185">Reference proteome</keyword>
<evidence type="ECO:0000256" key="1">
    <source>
        <dbReference type="SAM" id="MobiDB-lite"/>
    </source>
</evidence>
<proteinExistence type="predicted"/>
<gene>
    <name evidence="2" type="ORF">X474_17650</name>
</gene>
<feature type="compositionally biased region" description="Basic and acidic residues" evidence="1">
    <location>
        <begin position="7"/>
        <end position="20"/>
    </location>
</feature>
<reference evidence="2 3" key="1">
    <citation type="submission" date="2013-11" db="EMBL/GenBank/DDBJ databases">
        <title>Metagenomic analysis of a methanogenic consortium involved in long chain n-alkane degradation.</title>
        <authorList>
            <person name="Davidova I.A."/>
            <person name="Callaghan A.V."/>
            <person name="Wawrik B."/>
            <person name="Pruitt S."/>
            <person name="Marks C."/>
            <person name="Duncan K.E."/>
            <person name="Suflita J.M."/>
        </authorList>
    </citation>
    <scope>NUCLEOTIDE SEQUENCE [LARGE SCALE GENOMIC DNA]</scope>
    <source>
        <strain evidence="2 3">SPR</strain>
    </source>
</reference>
<dbReference type="InParanoid" id="A0A0D2JAH7"/>
<protein>
    <submittedName>
        <fullName evidence="2">Uncharacterized protein</fullName>
    </submittedName>
</protein>
<evidence type="ECO:0000313" key="2">
    <source>
        <dbReference type="EMBL" id="KIX12731.1"/>
    </source>
</evidence>
<dbReference type="Proteomes" id="UP000032233">
    <property type="component" value="Unassembled WGS sequence"/>
</dbReference>
<dbReference type="AlphaFoldDB" id="A0A0D2JAH7"/>
<comment type="caution">
    <text evidence="2">The sequence shown here is derived from an EMBL/GenBank/DDBJ whole genome shotgun (WGS) entry which is preliminary data.</text>
</comment>
<dbReference type="STRING" id="1429043.X474_17650"/>
<dbReference type="RefSeq" id="WP_044350260.1">
    <property type="nucleotide sequence ID" value="NZ_AZAC01000024.1"/>
</dbReference>
<dbReference type="EMBL" id="AZAC01000024">
    <property type="protein sequence ID" value="KIX12731.1"/>
    <property type="molecule type" value="Genomic_DNA"/>
</dbReference>
<dbReference type="OrthoDB" id="5520622at2"/>
<accession>A0A0D2JAH7</accession>